<feature type="transmembrane region" description="Helical" evidence="6">
    <location>
        <begin position="324"/>
        <end position="343"/>
    </location>
</feature>
<dbReference type="CDD" id="cd07731">
    <property type="entry name" value="ComA-like_MBL-fold"/>
    <property type="match status" value="1"/>
</dbReference>
<dbReference type="InterPro" id="IPR035681">
    <property type="entry name" value="ComA-like_MBL"/>
</dbReference>
<keyword evidence="4 6" id="KW-1133">Transmembrane helix</keyword>
<dbReference type="Pfam" id="PF00753">
    <property type="entry name" value="Lactamase_B"/>
    <property type="match status" value="1"/>
</dbReference>
<evidence type="ECO:0000256" key="3">
    <source>
        <dbReference type="ARBA" id="ARBA00022692"/>
    </source>
</evidence>
<organism evidence="8 9">
    <name type="scientific">Hamadaea flava</name>
    <dbReference type="NCBI Taxonomy" id="1742688"/>
    <lineage>
        <taxon>Bacteria</taxon>
        <taxon>Bacillati</taxon>
        <taxon>Actinomycetota</taxon>
        <taxon>Actinomycetes</taxon>
        <taxon>Micromonosporales</taxon>
        <taxon>Micromonosporaceae</taxon>
        <taxon>Hamadaea</taxon>
    </lineage>
</organism>
<dbReference type="PANTHER" id="PTHR30619:SF1">
    <property type="entry name" value="RECOMBINATION PROTEIN 2"/>
    <property type="match status" value="1"/>
</dbReference>
<dbReference type="InterPro" id="IPR052159">
    <property type="entry name" value="Competence_DNA_uptake"/>
</dbReference>
<feature type="transmembrane region" description="Helical" evidence="6">
    <location>
        <begin position="355"/>
        <end position="376"/>
    </location>
</feature>
<dbReference type="SUPFAM" id="SSF56281">
    <property type="entry name" value="Metallo-hydrolase/oxidoreductase"/>
    <property type="match status" value="1"/>
</dbReference>
<feature type="transmembrane region" description="Helical" evidence="6">
    <location>
        <begin position="20"/>
        <end position="42"/>
    </location>
</feature>
<sequence>MTGRDLRLAPLALGCWLAAYAALLTSLPIAVAITAAATVAALVFRRRRIVCLALIGVALGAGATAARLAIRDDPAITRLVDDKATIAAEVVVRDDPRSLPGRTPSWLIDAELTRADDLRLSVPVLVIASGDGDWRALLPGQRIAVTGRLGATRGGDLQAAVLAVNRPPRLIGRAPWAQRAAGGLRAGLQKACAGLEPRRGGLLPGLVVGDTSRLPPEVQEDFKAAGMTHLTAVSGSNVAIIIGCLLLFLRWCRASPAICAAACVLGVAGFVILARPSPSVLRAAVMGGLALAALATGRGRAALPALSATVAILVVVDPELAADAGFTLSVCATAGLLLLAPGWRDALQRRLPRVAAEALAVPAAAQVACAPVIAALSGSVSLVAIPANLLATAAVAPATVLGVLAAASSPIWPRGAEFVAWLASYPAAWLVTVARVAAGLPGAALPWPSGTPGAVLLAGLTVMALVGFRSATVRRVVLVVTAAAVLGAAPVRLLASGWPPKGWLVVACDVGQGDATVLRTQDGAAVVVDAGPEPAAVAGCLDRLGITTVPLLVISHFHADHVGGVAGVFRGRRVSAVLTPDWPEPVEGRTGVLAAAAAARSPVSVATPGEVRRIGPLTMTVTGPVTPLRGTRSDPNNNSIVLSVSFGGTSVLLTGDAEVEEQQELVAAGVGRADVLKVAHHGSAFQDPAFLAAVAPAIALVSVGAGNDYGHPNPAVLASLTRGGARVVRTDQAGDVAIAIDAGQLTVTPRS</sequence>
<feature type="transmembrane region" description="Helical" evidence="6">
    <location>
        <begin position="418"/>
        <end position="438"/>
    </location>
</feature>
<name>A0ABV8LSS3_9ACTN</name>
<keyword evidence="3 6" id="KW-0812">Transmembrane</keyword>
<keyword evidence="2" id="KW-1003">Cell membrane</keyword>
<evidence type="ECO:0000313" key="8">
    <source>
        <dbReference type="EMBL" id="MFC4133314.1"/>
    </source>
</evidence>
<dbReference type="EMBL" id="JBHSAY010000010">
    <property type="protein sequence ID" value="MFC4133314.1"/>
    <property type="molecule type" value="Genomic_DNA"/>
</dbReference>
<keyword evidence="9" id="KW-1185">Reference proteome</keyword>
<keyword evidence="5 6" id="KW-0472">Membrane</keyword>
<gene>
    <name evidence="8" type="ORF">ACFOZ4_22115</name>
</gene>
<dbReference type="PANTHER" id="PTHR30619">
    <property type="entry name" value="DNA INTERNALIZATION/COMPETENCE PROTEIN COMEC/REC2"/>
    <property type="match status" value="1"/>
</dbReference>
<evidence type="ECO:0000259" key="7">
    <source>
        <dbReference type="SMART" id="SM00849"/>
    </source>
</evidence>
<dbReference type="Gene3D" id="3.60.15.10">
    <property type="entry name" value="Ribonuclease Z/Hydroxyacylglutathione hydrolase-like"/>
    <property type="match status" value="1"/>
</dbReference>
<evidence type="ECO:0000256" key="6">
    <source>
        <dbReference type="SAM" id="Phobius"/>
    </source>
</evidence>
<dbReference type="InterPro" id="IPR001279">
    <property type="entry name" value="Metallo-B-lactamas"/>
</dbReference>
<comment type="subcellular location">
    <subcellularLocation>
        <location evidence="1">Cell membrane</location>
        <topology evidence="1">Multi-pass membrane protein</topology>
    </subcellularLocation>
</comment>
<dbReference type="Pfam" id="PF03772">
    <property type="entry name" value="Competence"/>
    <property type="match status" value="1"/>
</dbReference>
<feature type="transmembrane region" description="Helical" evidence="6">
    <location>
        <begin position="256"/>
        <end position="274"/>
    </location>
</feature>
<feature type="transmembrane region" description="Helical" evidence="6">
    <location>
        <begin position="49"/>
        <end position="70"/>
    </location>
</feature>
<comment type="caution">
    <text evidence="8">The sequence shown here is derived from an EMBL/GenBank/DDBJ whole genome shotgun (WGS) entry which is preliminary data.</text>
</comment>
<evidence type="ECO:0000256" key="4">
    <source>
        <dbReference type="ARBA" id="ARBA00022989"/>
    </source>
</evidence>
<proteinExistence type="predicted"/>
<dbReference type="NCBIfam" id="TIGR00360">
    <property type="entry name" value="ComEC_N-term"/>
    <property type="match status" value="1"/>
</dbReference>
<dbReference type="Proteomes" id="UP001595816">
    <property type="component" value="Unassembled WGS sequence"/>
</dbReference>
<feature type="transmembrane region" description="Helical" evidence="6">
    <location>
        <begin position="450"/>
        <end position="468"/>
    </location>
</feature>
<feature type="transmembrane region" description="Helical" evidence="6">
    <location>
        <begin position="230"/>
        <end position="249"/>
    </location>
</feature>
<dbReference type="SMART" id="SM00849">
    <property type="entry name" value="Lactamase_B"/>
    <property type="match status" value="1"/>
</dbReference>
<protein>
    <submittedName>
        <fullName evidence="8">ComEC/Rec2 family competence protein</fullName>
    </submittedName>
</protein>
<feature type="transmembrane region" description="Helical" evidence="6">
    <location>
        <begin position="382"/>
        <end position="406"/>
    </location>
</feature>
<dbReference type="RefSeq" id="WP_253760885.1">
    <property type="nucleotide sequence ID" value="NZ_JAMZDZ010000001.1"/>
</dbReference>
<dbReference type="InterPro" id="IPR004477">
    <property type="entry name" value="ComEC_N"/>
</dbReference>
<feature type="domain" description="Metallo-beta-lactamase" evidence="7">
    <location>
        <begin position="512"/>
        <end position="705"/>
    </location>
</feature>
<reference evidence="9" key="1">
    <citation type="journal article" date="2019" name="Int. J. Syst. Evol. Microbiol.">
        <title>The Global Catalogue of Microorganisms (GCM) 10K type strain sequencing project: providing services to taxonomists for standard genome sequencing and annotation.</title>
        <authorList>
            <consortium name="The Broad Institute Genomics Platform"/>
            <consortium name="The Broad Institute Genome Sequencing Center for Infectious Disease"/>
            <person name="Wu L."/>
            <person name="Ma J."/>
        </authorList>
    </citation>
    <scope>NUCLEOTIDE SEQUENCE [LARGE SCALE GENOMIC DNA]</scope>
    <source>
        <strain evidence="9">CGMCC 4.7289</strain>
    </source>
</reference>
<dbReference type="InterPro" id="IPR036866">
    <property type="entry name" value="RibonucZ/Hydroxyglut_hydro"/>
</dbReference>
<evidence type="ECO:0000313" key="9">
    <source>
        <dbReference type="Proteomes" id="UP001595816"/>
    </source>
</evidence>
<accession>A0ABV8LSS3</accession>
<feature type="transmembrane region" description="Helical" evidence="6">
    <location>
        <begin position="475"/>
        <end position="495"/>
    </location>
</feature>
<evidence type="ECO:0000256" key="1">
    <source>
        <dbReference type="ARBA" id="ARBA00004651"/>
    </source>
</evidence>
<evidence type="ECO:0000256" key="5">
    <source>
        <dbReference type="ARBA" id="ARBA00023136"/>
    </source>
</evidence>
<evidence type="ECO:0000256" key="2">
    <source>
        <dbReference type="ARBA" id="ARBA00022475"/>
    </source>
</evidence>